<feature type="domain" description="VOC" evidence="1">
    <location>
        <begin position="7"/>
        <end position="125"/>
    </location>
</feature>
<dbReference type="SUPFAM" id="SSF54593">
    <property type="entry name" value="Glyoxalase/Bleomycin resistance protein/Dihydroxybiphenyl dioxygenase"/>
    <property type="match status" value="2"/>
</dbReference>
<gene>
    <name evidence="2" type="ORF">KFK14_00100</name>
</gene>
<dbReference type="PANTHER" id="PTHR33993:SF14">
    <property type="entry name" value="GB|AAF24581.1"/>
    <property type="match status" value="1"/>
</dbReference>
<protein>
    <submittedName>
        <fullName evidence="2">VOC family protein</fullName>
    </submittedName>
</protein>
<evidence type="ECO:0000313" key="3">
    <source>
        <dbReference type="Proteomes" id="UP000681425"/>
    </source>
</evidence>
<dbReference type="InterPro" id="IPR052164">
    <property type="entry name" value="Anthracycline_SecMetBiosynth"/>
</dbReference>
<dbReference type="Gene3D" id="3.10.180.10">
    <property type="entry name" value="2,3-Dihydroxybiphenyl 1,2-Dioxygenase, domain 1"/>
    <property type="match status" value="2"/>
</dbReference>
<dbReference type="PANTHER" id="PTHR33993">
    <property type="entry name" value="GLYOXALASE-RELATED"/>
    <property type="match status" value="1"/>
</dbReference>
<proteinExistence type="predicted"/>
<feature type="domain" description="VOC" evidence="1">
    <location>
        <begin position="138"/>
        <end position="256"/>
    </location>
</feature>
<dbReference type="KEGG" id="spph:KFK14_00100"/>
<dbReference type="AlphaFoldDB" id="A0A975K7K7"/>
<reference evidence="2" key="1">
    <citation type="submission" date="2021-04" db="EMBL/GenBank/DDBJ databases">
        <title>Isolation of p-tert-butylphenol degrading bacteria Sphingobium phenoxybenzoativorans Tas13 from active sludge.</title>
        <authorList>
            <person name="Li Y."/>
        </authorList>
    </citation>
    <scope>NUCLEOTIDE SEQUENCE</scope>
    <source>
        <strain evidence="2">Tas13</strain>
    </source>
</reference>
<sequence length="259" mass="27387">MADMTGRFFWYELMTSDPKAAEAFYTTVVGWTAAPFDGGNAMPYTVISGSEGGMGGIMAIPPEAAANGLKPCWLGYIGAADVDADAAAAANAGGSIHNPPSDIPDVGRFAVMADPQGAVYNLLKGSSPQEMPSYSGGAMGHVSWNELHTTDWEGAFSYYSGLYGWTREHAMDMGPMGTYQIWNRPDGVTAGGMMNDPNFPRPVWLFYFQVGNIDAAQARITDNGGSILFGPSEVPGGGWIINALDPQGAMFALVGTRES</sequence>
<evidence type="ECO:0000259" key="1">
    <source>
        <dbReference type="PROSITE" id="PS51819"/>
    </source>
</evidence>
<organism evidence="2 3">
    <name type="scientific">Sphingobium phenoxybenzoativorans</name>
    <dbReference type="NCBI Taxonomy" id="1592790"/>
    <lineage>
        <taxon>Bacteria</taxon>
        <taxon>Pseudomonadati</taxon>
        <taxon>Pseudomonadota</taxon>
        <taxon>Alphaproteobacteria</taxon>
        <taxon>Sphingomonadales</taxon>
        <taxon>Sphingomonadaceae</taxon>
        <taxon>Sphingobium</taxon>
    </lineage>
</organism>
<dbReference type="EMBL" id="CP073910">
    <property type="protein sequence ID" value="QUT05957.1"/>
    <property type="molecule type" value="Genomic_DNA"/>
</dbReference>
<dbReference type="InterPro" id="IPR004360">
    <property type="entry name" value="Glyas_Fos-R_dOase_dom"/>
</dbReference>
<name>A0A975K7K7_9SPHN</name>
<keyword evidence="3" id="KW-1185">Reference proteome</keyword>
<dbReference type="RefSeq" id="WP_212609437.1">
    <property type="nucleotide sequence ID" value="NZ_CP073910.1"/>
</dbReference>
<dbReference type="InterPro" id="IPR029068">
    <property type="entry name" value="Glyas_Bleomycin-R_OHBP_Dase"/>
</dbReference>
<dbReference type="PROSITE" id="PS51819">
    <property type="entry name" value="VOC"/>
    <property type="match status" value="2"/>
</dbReference>
<dbReference type="CDD" id="cd07247">
    <property type="entry name" value="SgaA_N_like"/>
    <property type="match status" value="2"/>
</dbReference>
<dbReference type="Pfam" id="PF00903">
    <property type="entry name" value="Glyoxalase"/>
    <property type="match status" value="2"/>
</dbReference>
<accession>A0A975K7K7</accession>
<dbReference type="InterPro" id="IPR037523">
    <property type="entry name" value="VOC_core"/>
</dbReference>
<evidence type="ECO:0000313" key="2">
    <source>
        <dbReference type="EMBL" id="QUT05957.1"/>
    </source>
</evidence>
<dbReference type="Proteomes" id="UP000681425">
    <property type="component" value="Chromosome"/>
</dbReference>